<evidence type="ECO:0000313" key="1">
    <source>
        <dbReference type="EMBL" id="GBP39193.1"/>
    </source>
</evidence>
<gene>
    <name evidence="1" type="ORF">EVAR_26979_1</name>
</gene>
<evidence type="ECO:0000313" key="2">
    <source>
        <dbReference type="Proteomes" id="UP000299102"/>
    </source>
</evidence>
<keyword evidence="2" id="KW-1185">Reference proteome</keyword>
<dbReference type="Proteomes" id="UP000299102">
    <property type="component" value="Unassembled WGS sequence"/>
</dbReference>
<dbReference type="EMBL" id="BGZK01000361">
    <property type="protein sequence ID" value="GBP39193.1"/>
    <property type="molecule type" value="Genomic_DNA"/>
</dbReference>
<proteinExistence type="predicted"/>
<protein>
    <submittedName>
        <fullName evidence="1">Uncharacterized protein</fullName>
    </submittedName>
</protein>
<reference evidence="1 2" key="1">
    <citation type="journal article" date="2019" name="Commun. Biol.">
        <title>The bagworm genome reveals a unique fibroin gene that provides high tensile strength.</title>
        <authorList>
            <person name="Kono N."/>
            <person name="Nakamura H."/>
            <person name="Ohtoshi R."/>
            <person name="Tomita M."/>
            <person name="Numata K."/>
            <person name="Arakawa K."/>
        </authorList>
    </citation>
    <scope>NUCLEOTIDE SEQUENCE [LARGE SCALE GENOMIC DNA]</scope>
</reference>
<accession>A0A4C1VKR3</accession>
<dbReference type="AlphaFoldDB" id="A0A4C1VKR3"/>
<name>A0A4C1VKR3_EUMVA</name>
<comment type="caution">
    <text evidence="1">The sequence shown here is derived from an EMBL/GenBank/DDBJ whole genome shotgun (WGS) entry which is preliminary data.</text>
</comment>
<organism evidence="1 2">
    <name type="scientific">Eumeta variegata</name>
    <name type="common">Bagworm moth</name>
    <name type="synonym">Eumeta japonica</name>
    <dbReference type="NCBI Taxonomy" id="151549"/>
    <lineage>
        <taxon>Eukaryota</taxon>
        <taxon>Metazoa</taxon>
        <taxon>Ecdysozoa</taxon>
        <taxon>Arthropoda</taxon>
        <taxon>Hexapoda</taxon>
        <taxon>Insecta</taxon>
        <taxon>Pterygota</taxon>
        <taxon>Neoptera</taxon>
        <taxon>Endopterygota</taxon>
        <taxon>Lepidoptera</taxon>
        <taxon>Glossata</taxon>
        <taxon>Ditrysia</taxon>
        <taxon>Tineoidea</taxon>
        <taxon>Psychidae</taxon>
        <taxon>Oiketicinae</taxon>
        <taxon>Eumeta</taxon>
    </lineage>
</organism>
<sequence>MLWLIRLKDKNYQMRSVRYYTFTVYKRDVTASAVTFHPVNENSGCARDSHSFLHHPTSPSITPIIPLSAHNLCIEYVFPTQDTDYALVTSARLLASIGRDDHLFFGGRHACFVP</sequence>